<evidence type="ECO:0000256" key="1">
    <source>
        <dbReference type="SAM" id="MobiDB-lite"/>
    </source>
</evidence>
<organism evidence="3 4">
    <name type="scientific">Hyalella azteca</name>
    <name type="common">Amphipod</name>
    <dbReference type="NCBI Taxonomy" id="294128"/>
    <lineage>
        <taxon>Eukaryota</taxon>
        <taxon>Metazoa</taxon>
        <taxon>Ecdysozoa</taxon>
        <taxon>Arthropoda</taxon>
        <taxon>Crustacea</taxon>
        <taxon>Multicrustacea</taxon>
        <taxon>Malacostraca</taxon>
        <taxon>Eumalacostraca</taxon>
        <taxon>Peracarida</taxon>
        <taxon>Amphipoda</taxon>
        <taxon>Senticaudata</taxon>
        <taxon>Talitrida</taxon>
        <taxon>Talitroidea</taxon>
        <taxon>Hyalellidae</taxon>
        <taxon>Hyalella</taxon>
    </lineage>
</organism>
<feature type="signal peptide" evidence="2">
    <location>
        <begin position="1"/>
        <end position="22"/>
    </location>
</feature>
<dbReference type="Proteomes" id="UP000694843">
    <property type="component" value="Unplaced"/>
</dbReference>
<dbReference type="AlphaFoldDB" id="A0A8B7NZH9"/>
<feature type="compositionally biased region" description="Polar residues" evidence="1">
    <location>
        <begin position="29"/>
        <end position="45"/>
    </location>
</feature>
<reference evidence="4" key="1">
    <citation type="submission" date="2025-08" db="UniProtKB">
        <authorList>
            <consortium name="RefSeq"/>
        </authorList>
    </citation>
    <scope>IDENTIFICATION</scope>
    <source>
        <tissue evidence="4">Whole organism</tissue>
    </source>
</reference>
<evidence type="ECO:0000313" key="4">
    <source>
        <dbReference type="RefSeq" id="XP_018018261.1"/>
    </source>
</evidence>
<evidence type="ECO:0000256" key="2">
    <source>
        <dbReference type="SAM" id="SignalP"/>
    </source>
</evidence>
<dbReference type="KEGG" id="hazt:108674802"/>
<keyword evidence="2" id="KW-0732">Signal</keyword>
<name>A0A8B7NZH9_HYAAZ</name>
<sequence length="270" mass="29535">MPKSLVLPAVSLLALIALLALADVPVSSSAMPTEAGRSTNSSVPHSSHGMETHSTEAPQSEHATTEPETEAPSAAKMKGMKNEGSNSRGILANLTVAEIVHQFRVEDFRKIFTYQPAPELSVPQNESIAFLSGVLKAVNANLDSMMVETAKHVAESLVQVVTAETGNEDEPDFINQLINENMKTLVSSLKDYPFLKEGIYLWLTSEDDTNDTSSGSGLSPSGRSFPFKKPDPVPKFFCPDRITELVNCWSYDILDMIADRAKDYLSPFRW</sequence>
<feature type="region of interest" description="Disordered" evidence="1">
    <location>
        <begin position="29"/>
        <end position="84"/>
    </location>
</feature>
<keyword evidence="3" id="KW-1185">Reference proteome</keyword>
<dbReference type="GeneID" id="108674802"/>
<feature type="chain" id="PRO_5034520473" evidence="2">
    <location>
        <begin position="23"/>
        <end position="270"/>
    </location>
</feature>
<accession>A0A8B7NZH9</accession>
<evidence type="ECO:0000313" key="3">
    <source>
        <dbReference type="Proteomes" id="UP000694843"/>
    </source>
</evidence>
<dbReference type="RefSeq" id="XP_018018261.1">
    <property type="nucleotide sequence ID" value="XM_018162772.2"/>
</dbReference>
<protein>
    <submittedName>
        <fullName evidence="4">Uncharacterized protein LOC108674802</fullName>
    </submittedName>
</protein>
<proteinExistence type="predicted"/>
<gene>
    <name evidence="4" type="primary">LOC108674802</name>
</gene>